<evidence type="ECO:0000313" key="2">
    <source>
        <dbReference type="Proteomes" id="UP000243975"/>
    </source>
</evidence>
<gene>
    <name evidence="1" type="ORF">Ccrd_005865</name>
</gene>
<name>A0A103XJU5_CYNCS</name>
<protein>
    <submittedName>
        <fullName evidence="1">Uncharacterized protein</fullName>
    </submittedName>
</protein>
<proteinExistence type="predicted"/>
<dbReference type="Gramene" id="KVH92101">
    <property type="protein sequence ID" value="KVH92101"/>
    <property type="gene ID" value="Ccrd_005865"/>
</dbReference>
<organism evidence="1 2">
    <name type="scientific">Cynara cardunculus var. scolymus</name>
    <name type="common">Globe artichoke</name>
    <name type="synonym">Cynara scolymus</name>
    <dbReference type="NCBI Taxonomy" id="59895"/>
    <lineage>
        <taxon>Eukaryota</taxon>
        <taxon>Viridiplantae</taxon>
        <taxon>Streptophyta</taxon>
        <taxon>Embryophyta</taxon>
        <taxon>Tracheophyta</taxon>
        <taxon>Spermatophyta</taxon>
        <taxon>Magnoliopsida</taxon>
        <taxon>eudicotyledons</taxon>
        <taxon>Gunneridae</taxon>
        <taxon>Pentapetalae</taxon>
        <taxon>asterids</taxon>
        <taxon>campanulids</taxon>
        <taxon>Asterales</taxon>
        <taxon>Asteraceae</taxon>
        <taxon>Carduoideae</taxon>
        <taxon>Cardueae</taxon>
        <taxon>Carduinae</taxon>
        <taxon>Cynara</taxon>
    </lineage>
</organism>
<evidence type="ECO:0000313" key="1">
    <source>
        <dbReference type="EMBL" id="KVH92101.1"/>
    </source>
</evidence>
<reference evidence="1 2" key="1">
    <citation type="journal article" date="2016" name="Sci. Rep.">
        <title>The genome sequence of the outbreeding globe artichoke constructed de novo incorporating a phase-aware low-pass sequencing strategy of F1 progeny.</title>
        <authorList>
            <person name="Scaglione D."/>
            <person name="Reyes-Chin-Wo S."/>
            <person name="Acquadro A."/>
            <person name="Froenicke L."/>
            <person name="Portis E."/>
            <person name="Beitel C."/>
            <person name="Tirone M."/>
            <person name="Mauro R."/>
            <person name="Lo Monaco A."/>
            <person name="Mauromicale G."/>
            <person name="Faccioli P."/>
            <person name="Cattivelli L."/>
            <person name="Rieseberg L."/>
            <person name="Michelmore R."/>
            <person name="Lanteri S."/>
        </authorList>
    </citation>
    <scope>NUCLEOTIDE SEQUENCE [LARGE SCALE GENOMIC DNA]</scope>
    <source>
        <strain evidence="1">2C</strain>
    </source>
</reference>
<keyword evidence="2" id="KW-1185">Reference proteome</keyword>
<dbReference type="EMBL" id="LEKV01004853">
    <property type="protein sequence ID" value="KVH92101.1"/>
    <property type="molecule type" value="Genomic_DNA"/>
</dbReference>
<dbReference type="Proteomes" id="UP000243975">
    <property type="component" value="Unassembled WGS sequence"/>
</dbReference>
<dbReference type="AlphaFoldDB" id="A0A103XJU5"/>
<accession>A0A103XJU5</accession>
<sequence length="208" mass="22292">MCSFNLHLAMYDDRMTVVEILGLLHELRAATTINPSNDSYIFGAIVLLAQKAIPVTCGQAIDVPDIILKGTALRSPSIWVIGATGGHAARILTPGAVRSGCIKRKIVTRFGPLDEKEATYGDDEFVTSSLFIITAVAFLKRIFMLDNIPSSKSSTALGKPIEAVIMSTPSAMASSKPERKSTSEHPSVQHTLYTAILALGTPPRAVPE</sequence>
<comment type="caution">
    <text evidence="1">The sequence shown here is derived from an EMBL/GenBank/DDBJ whole genome shotgun (WGS) entry which is preliminary data.</text>
</comment>